<evidence type="ECO:0000313" key="3">
    <source>
        <dbReference type="EMBL" id="CAE2279885.1"/>
    </source>
</evidence>
<dbReference type="EMBL" id="HBKQ01053869">
    <property type="protein sequence ID" value="CAE2279885.1"/>
    <property type="molecule type" value="Transcribed_RNA"/>
</dbReference>
<reference evidence="3" key="1">
    <citation type="submission" date="2021-01" db="EMBL/GenBank/DDBJ databases">
        <authorList>
            <person name="Corre E."/>
            <person name="Pelletier E."/>
            <person name="Niang G."/>
            <person name="Scheremetjew M."/>
            <person name="Finn R."/>
            <person name="Kale V."/>
            <person name="Holt S."/>
            <person name="Cochrane G."/>
            <person name="Meng A."/>
            <person name="Brown T."/>
            <person name="Cohen L."/>
        </authorList>
    </citation>
    <scope>NUCLEOTIDE SEQUENCE</scope>
    <source>
        <strain evidence="3">Isolate 1302-5</strain>
    </source>
</reference>
<keyword evidence="2" id="KW-1133">Transmembrane helix</keyword>
<organism evidence="3">
    <name type="scientific">Odontella aurita</name>
    <dbReference type="NCBI Taxonomy" id="265563"/>
    <lineage>
        <taxon>Eukaryota</taxon>
        <taxon>Sar</taxon>
        <taxon>Stramenopiles</taxon>
        <taxon>Ochrophyta</taxon>
        <taxon>Bacillariophyta</taxon>
        <taxon>Mediophyceae</taxon>
        <taxon>Biddulphiophycidae</taxon>
        <taxon>Eupodiscales</taxon>
        <taxon>Odontellaceae</taxon>
        <taxon>Odontella</taxon>
    </lineage>
</organism>
<feature type="transmembrane region" description="Helical" evidence="2">
    <location>
        <begin position="39"/>
        <end position="62"/>
    </location>
</feature>
<feature type="compositionally biased region" description="Basic and acidic residues" evidence="1">
    <location>
        <begin position="1"/>
        <end position="16"/>
    </location>
</feature>
<sequence>MGLSRDSRCAEPEPHGNKSINRRRQMTSVSWREPKSKMCIILVGAALLAYTFLQLTLGHLYLDPWDPRPCMLEQGTPVEVASDGGNRVYVISMQGTPGVHVSNQERLDDFLAKWKQKCGLNMTNQTMFEHCPGIYDRRRGYGLTISFLLCLQRAKDLGEKVAFVFEDDARLLDVTLCDKNSRAEYLSGLPDNVFLTFLGGHRFKYPKNTTGSFSPLSPQPFRETSRSFGTYGFAVPQHSLDILIETIKDELLYGQRKEDGTHLNHKYLTVEKNWYASAQRHNLKMYAANPLLVWHQGGYSNTWKKNLTNYFGNKSDIPVHKQPKG</sequence>
<keyword evidence="2" id="KW-0812">Transmembrane</keyword>
<name>A0A7S4K1I6_9STRA</name>
<keyword evidence="2" id="KW-0472">Membrane</keyword>
<evidence type="ECO:0000256" key="2">
    <source>
        <dbReference type="SAM" id="Phobius"/>
    </source>
</evidence>
<evidence type="ECO:0000256" key="1">
    <source>
        <dbReference type="SAM" id="MobiDB-lite"/>
    </source>
</evidence>
<accession>A0A7S4K1I6</accession>
<proteinExistence type="predicted"/>
<dbReference type="AlphaFoldDB" id="A0A7S4K1I6"/>
<gene>
    <name evidence="3" type="ORF">OAUR00152_LOCUS37012</name>
</gene>
<feature type="region of interest" description="Disordered" evidence="1">
    <location>
        <begin position="1"/>
        <end position="29"/>
    </location>
</feature>
<protein>
    <submittedName>
        <fullName evidence="3">Uncharacterized protein</fullName>
    </submittedName>
</protein>